<accession>A0ABU6A0W5</accession>
<feature type="signal peptide" evidence="6">
    <location>
        <begin position="1"/>
        <end position="22"/>
    </location>
</feature>
<keyword evidence="2" id="KW-0964">Secreted</keyword>
<evidence type="ECO:0000256" key="4">
    <source>
        <dbReference type="ARBA" id="ARBA00022737"/>
    </source>
</evidence>
<dbReference type="InterPro" id="IPR006530">
    <property type="entry name" value="YD"/>
</dbReference>
<dbReference type="Pfam" id="PF13517">
    <property type="entry name" value="FG-GAP_3"/>
    <property type="match status" value="1"/>
</dbReference>
<dbReference type="InterPro" id="IPR003284">
    <property type="entry name" value="Sal_SpvB"/>
</dbReference>
<dbReference type="EMBL" id="JAYKLX010000010">
    <property type="protein sequence ID" value="MEB3347731.1"/>
    <property type="molecule type" value="Genomic_DNA"/>
</dbReference>
<dbReference type="RefSeq" id="WP_324181755.1">
    <property type="nucleotide sequence ID" value="NZ_BAABAW010000011.1"/>
</dbReference>
<evidence type="ECO:0000256" key="6">
    <source>
        <dbReference type="SAM" id="SignalP"/>
    </source>
</evidence>
<dbReference type="InterPro" id="IPR022385">
    <property type="entry name" value="Rhs_assc_core"/>
</dbReference>
<evidence type="ECO:0000259" key="7">
    <source>
        <dbReference type="Pfam" id="PF25023"/>
    </source>
</evidence>
<dbReference type="SUPFAM" id="SSF69318">
    <property type="entry name" value="Integrin alpha N-terminal domain"/>
    <property type="match status" value="1"/>
</dbReference>
<organism evidence="8 9">
    <name type="scientific">Aquimarina gracilis</name>
    <dbReference type="NCBI Taxonomy" id="874422"/>
    <lineage>
        <taxon>Bacteria</taxon>
        <taxon>Pseudomonadati</taxon>
        <taxon>Bacteroidota</taxon>
        <taxon>Flavobacteriia</taxon>
        <taxon>Flavobacteriales</taxon>
        <taxon>Flavobacteriaceae</taxon>
        <taxon>Aquimarina</taxon>
    </lineage>
</organism>
<keyword evidence="3 6" id="KW-0732">Signal</keyword>
<comment type="caution">
    <text evidence="8">The sequence shown here is derived from an EMBL/GenBank/DDBJ whole genome shotgun (WGS) entry which is preliminary data.</text>
</comment>
<dbReference type="NCBIfam" id="NF045639">
    <property type="entry name" value="GCX_COOH"/>
    <property type="match status" value="1"/>
</dbReference>
<keyword evidence="5" id="KW-0843">Virulence</keyword>
<gene>
    <name evidence="8" type="ORF">U6A24_19800</name>
</gene>
<dbReference type="NCBIfam" id="TIGR01643">
    <property type="entry name" value="YD_repeat_2x"/>
    <property type="match status" value="1"/>
</dbReference>
<dbReference type="Proteomes" id="UP001327027">
    <property type="component" value="Unassembled WGS sequence"/>
</dbReference>
<feature type="chain" id="PRO_5045962076" evidence="6">
    <location>
        <begin position="23"/>
        <end position="2125"/>
    </location>
</feature>
<dbReference type="InterPro" id="IPR028994">
    <property type="entry name" value="Integrin_alpha_N"/>
</dbReference>
<evidence type="ECO:0000256" key="3">
    <source>
        <dbReference type="ARBA" id="ARBA00022729"/>
    </source>
</evidence>
<evidence type="ECO:0000256" key="1">
    <source>
        <dbReference type="ARBA" id="ARBA00004613"/>
    </source>
</evidence>
<dbReference type="Gene3D" id="2.180.10.10">
    <property type="entry name" value="RHS repeat-associated core"/>
    <property type="match status" value="2"/>
</dbReference>
<evidence type="ECO:0000256" key="2">
    <source>
        <dbReference type="ARBA" id="ARBA00022525"/>
    </source>
</evidence>
<evidence type="ECO:0000256" key="5">
    <source>
        <dbReference type="ARBA" id="ARBA00023026"/>
    </source>
</evidence>
<name>A0ABU6A0W5_9FLAO</name>
<comment type="subcellular location">
    <subcellularLocation>
        <location evidence="1">Secreted</location>
    </subcellularLocation>
</comment>
<dbReference type="PANTHER" id="PTHR32305:SF15">
    <property type="entry name" value="PROTEIN RHSA-RELATED"/>
    <property type="match status" value="1"/>
</dbReference>
<dbReference type="InterPro" id="IPR055015">
    <property type="entry name" value="GCX_COOH"/>
</dbReference>
<sequence length="2125" mass="236678">MKALQRLLILSFLFLSFINVNAQTIDAGATTGELSVTPTGGANYKIPITVPPGVKDLVPRIGLQFNSQSANGLAGWGWNISGLSTITRVPSTTYHDGEIDPVDFDSKDRFALDGQRLLLKSGTYGADGSEYQTENFNNIKIRAYGGSGGSPGYFVVYMPNGTKIYYGFHGNSQGKLEWAISRMQDTQGNAIVYKYSVSGHLLKIDTITYKDNTITFSYKTRKRSEISHFAGQTFTRSHILDKIEVKGGNTLFREYRLEHDQTFLGYERLKTVQELNGKGSAFPKVLFDYKNTNGSDIGSIYNGARSIYPSANSKDNGVVSGDFDGDGSMDFVTYPTKTRNEVNLFNQFFNGTSNTTSAGSIIEFSNRFDDIITSTYMDENNKVLSGNSFTIIDEDYSRNSGTSQVRFKTFKRINNSWEQYQQVWNEVPTHVYYGEDHNGEPTTVSFTRDVKGKMINKYHDFVTASHRVYSSANVTYGVSEELTLKPGFHTTAGSTFHGKMDYRDRKKIPKEYISGDFNGDGIIDVLAIQKTYTVGLDCEISQDPLDQGYEEECYDIKKSDPKVYFINLNRAHTGNIGTFAGELQNSISSSYKYPISVGDFNGDGKSDLFQFGDKFLKIYSLNKANQLVLIESITDDYIKSETPILLGDYNGDGKTDFVLPTEDKSKIWRFFMSRGTDFYIYNKGITVTYQKSFATNDGSVNVGHIYAPFAEYHYIAQDYNQDGKTDIIKHVVATPLNSNDKSYSVVQTFKNILEENKTQPSFSNPGWIINTDKGYTKYGMPVFLGLKQSNSIQTYGYISEGRFFAYEFGKSNQDETELYRIRNNGLTQEITYGCIEDNDTYIPESNQQYPYINVNAASSFKLVNKITETASGIERSQDYTYGGAVSHAQGLGFLGFQTFVRSNWHGTDVSPIYNVSKSDPQLRGAITTQWTSLSSNPANSGNYITKSDYSYSYSLLGNKVYKVVPTEIEVDDNLKGISTTTNYTYDAYNNPLTVRTTFPGGSRSETYTYFHDTGTLNYHIGRLRKKVESSTIYGNTFSTTEEYDYENNLVSEIKRKGNNTDWLTETFSYDGFGNITSKTLSATGVTDRTESFQYDTSGRFMEKAIDIEGMESQYSYDGVTGYLLNDIDIHGRKTQYQYDGWGRVVRTTDYLGKITETSYTTSSNADAFLKISHNRSTHGQNTESYINHFGWEMKHSVYGLNGKLVSRKFEYDVAGKVRRESEPYSSAASQWTVTSYDEYSRPISKQLHTGRVVSTSYNGLSTTVDDGTKVTTRTLDAVGNIAQVTDPGGTINYKYHANGSMQSADYGGHKVTVDIDGWGRKTQLHDPSAGTYTYTYNILGELLQETTPKGTTNYTYDDYGKITNKKIDGENTSMMIDYAYNATTKLISGITAQDSFFDRSYTYTYEYDNAYQRPQKVIENTGEAVFEKSLTYDSNGRVNRETYKSSTHGQSSTVSVRNIYSSGGIRTEVLDNNSGQSLWKLVEDNDRGQALTIELGNGITKSREYDLYGLPKAISDVHNDTNAVALHTTYTFNAAKGVLDSRKNHEFNWQENFSYDSLDRLTGISGAVTKTQTYDSSGRIVDNSDIGTYAYQGSSKYQLKDITLNAGGDQYYEQHSPQEITYNAFKKPVDIHEAGNGRVSFEYSPMMSRSHAWYGGLQEDKLQRRYHKQYSSIIPAEIVHDTQDNSYKMITYIMGDAYSAPMAHIKKTGSQAINEYHYLHRDYLGSILGISNSAGEIVEQSQFGAWGKVDRFWAKNGTTAFGYESLLGRGFTGHEHFFSVGLIHMNGRMYDAQLGRFLSPDNYIQDPYNTQSFNRYGYVWNNPLIYNDPSGEIIGIIIGALVGAYLGGSAVNGTFNPGKWDWGSASTWIGIGVGAIIGGFSGGQIQAGNMSLLLGAGTSVKGVTIPLVNITINAGYAQLAALGGLAVFGGEIWGNDEVTIEDDAPANPLLEPSKPTASVYVDGNYDDWEIGWIGDPSTPEEEWAMGPITLGLTFELVLPEWTGCTTCGQGVSFGLVADITHIGWYYTEKTNRQGGYAFSVAPEISYVHGTQGNVNMDVLRGRGVSHGVGLGAYGLEFGTNGEVETPYMQISASGFGKGIDFGWATWEETNTSIYKLPVKVEPIRF</sequence>
<evidence type="ECO:0000313" key="9">
    <source>
        <dbReference type="Proteomes" id="UP001327027"/>
    </source>
</evidence>
<protein>
    <submittedName>
        <fullName evidence="8">RHS repeat-associated core domain-containing protein</fullName>
    </submittedName>
</protein>
<dbReference type="Pfam" id="PF03534">
    <property type="entry name" value="SpvB"/>
    <property type="match status" value="1"/>
</dbReference>
<keyword evidence="9" id="KW-1185">Reference proteome</keyword>
<dbReference type="InterPro" id="IPR050708">
    <property type="entry name" value="T6SS_VgrG/RHS"/>
</dbReference>
<proteinExistence type="predicted"/>
<keyword evidence="4" id="KW-0677">Repeat</keyword>
<evidence type="ECO:0000313" key="8">
    <source>
        <dbReference type="EMBL" id="MEB3347731.1"/>
    </source>
</evidence>
<dbReference type="InterPro" id="IPR056823">
    <property type="entry name" value="TEN-like_YD-shell"/>
</dbReference>
<dbReference type="Pfam" id="PF25023">
    <property type="entry name" value="TEN_YD-shell"/>
    <property type="match status" value="1"/>
</dbReference>
<feature type="domain" description="Teneurin-like YD-shell" evidence="7">
    <location>
        <begin position="1275"/>
        <end position="1823"/>
    </location>
</feature>
<dbReference type="PANTHER" id="PTHR32305">
    <property type="match status" value="1"/>
</dbReference>
<dbReference type="NCBIfam" id="TIGR03696">
    <property type="entry name" value="Rhs_assc_core"/>
    <property type="match status" value="1"/>
</dbReference>
<reference evidence="8 9" key="1">
    <citation type="journal article" date="2013" name="Int. J. Syst. Evol. Microbiol.">
        <title>Aquimarina gracilis sp. nov., isolated from the gut microflora of a mussel, Mytilus coruscus, and emended description of Aquimarina spongiae.</title>
        <authorList>
            <person name="Park S.C."/>
            <person name="Choe H.N."/>
            <person name="Baik K.S."/>
            <person name="Seong C.N."/>
        </authorList>
    </citation>
    <scope>NUCLEOTIDE SEQUENCE [LARGE SCALE GENOMIC DNA]</scope>
    <source>
        <strain evidence="8 9">PSC32</strain>
    </source>
</reference>
<dbReference type="InterPro" id="IPR013517">
    <property type="entry name" value="FG-GAP"/>
</dbReference>